<reference evidence="5 6" key="1">
    <citation type="journal article" date="2019" name="Sci. Rep.">
        <title>A high-quality genome of Eragrostis curvula grass provides insights into Poaceae evolution and supports new strategies to enhance forage quality.</title>
        <authorList>
            <person name="Carballo J."/>
            <person name="Santos B.A.C.M."/>
            <person name="Zappacosta D."/>
            <person name="Garbus I."/>
            <person name="Selva J.P."/>
            <person name="Gallo C.A."/>
            <person name="Diaz A."/>
            <person name="Albertini E."/>
            <person name="Caccamo M."/>
            <person name="Echenique V."/>
        </authorList>
    </citation>
    <scope>NUCLEOTIDE SEQUENCE [LARGE SCALE GENOMIC DNA]</scope>
    <source>
        <strain evidence="6">cv. Victoria</strain>
        <tissue evidence="5">Leaf</tissue>
    </source>
</reference>
<dbReference type="Proteomes" id="UP000324897">
    <property type="component" value="Chromosome 7"/>
</dbReference>
<sequence>MAFNKKAIVVIPLILLLVAYCAEAVKICTAVSQTFTGDCVSKKSCASACHQEHEGRAGGYCTRKRFCPRSLYDGHLDDIDLNWPWPKRPKCKHLCKCSFACGALPAPSAPTIDPPPMIEPPPENDPPPATAAPPGPEMK</sequence>
<dbReference type="Gramene" id="TVU19190">
    <property type="protein sequence ID" value="TVU19190"/>
    <property type="gene ID" value="EJB05_35327"/>
</dbReference>
<feature type="non-terminal residue" evidence="5">
    <location>
        <position position="1"/>
    </location>
</feature>
<dbReference type="GO" id="GO:0006952">
    <property type="term" value="P:defense response"/>
    <property type="evidence" value="ECO:0007669"/>
    <property type="project" value="InterPro"/>
</dbReference>
<keyword evidence="3" id="KW-0732">Signal</keyword>
<evidence type="ECO:0000256" key="3">
    <source>
        <dbReference type="SAM" id="SignalP"/>
    </source>
</evidence>
<keyword evidence="6" id="KW-1185">Reference proteome</keyword>
<dbReference type="InterPro" id="IPR008176">
    <property type="entry name" value="Defensin_plant"/>
</dbReference>
<evidence type="ECO:0000313" key="5">
    <source>
        <dbReference type="EMBL" id="TVU19190.1"/>
    </source>
</evidence>
<keyword evidence="1" id="KW-1015">Disulfide bond</keyword>
<protein>
    <recommendedName>
        <fullName evidence="4">Knottins-like domain-containing protein</fullName>
    </recommendedName>
</protein>
<dbReference type="PROSITE" id="PS00940">
    <property type="entry name" value="GAMMA_THIONIN"/>
    <property type="match status" value="1"/>
</dbReference>
<feature type="signal peptide" evidence="3">
    <location>
        <begin position="1"/>
        <end position="24"/>
    </location>
</feature>
<organism evidence="5 6">
    <name type="scientific">Eragrostis curvula</name>
    <name type="common">weeping love grass</name>
    <dbReference type="NCBI Taxonomy" id="38414"/>
    <lineage>
        <taxon>Eukaryota</taxon>
        <taxon>Viridiplantae</taxon>
        <taxon>Streptophyta</taxon>
        <taxon>Embryophyta</taxon>
        <taxon>Tracheophyta</taxon>
        <taxon>Spermatophyta</taxon>
        <taxon>Magnoliopsida</taxon>
        <taxon>Liliopsida</taxon>
        <taxon>Poales</taxon>
        <taxon>Poaceae</taxon>
        <taxon>PACMAD clade</taxon>
        <taxon>Chloridoideae</taxon>
        <taxon>Eragrostideae</taxon>
        <taxon>Eragrostidinae</taxon>
        <taxon>Eragrostis</taxon>
    </lineage>
</organism>
<feature type="compositionally biased region" description="Pro residues" evidence="2">
    <location>
        <begin position="112"/>
        <end position="139"/>
    </location>
</feature>
<dbReference type="Gene3D" id="3.30.30.10">
    <property type="entry name" value="Knottin, scorpion toxin-like"/>
    <property type="match status" value="1"/>
</dbReference>
<evidence type="ECO:0000313" key="6">
    <source>
        <dbReference type="Proteomes" id="UP000324897"/>
    </source>
</evidence>
<evidence type="ECO:0000256" key="1">
    <source>
        <dbReference type="ARBA" id="ARBA00023157"/>
    </source>
</evidence>
<dbReference type="AlphaFoldDB" id="A0A5J9U7R4"/>
<dbReference type="Pfam" id="PF00304">
    <property type="entry name" value="Gamma-thionin"/>
    <property type="match status" value="1"/>
</dbReference>
<evidence type="ECO:0000256" key="2">
    <source>
        <dbReference type="SAM" id="MobiDB-lite"/>
    </source>
</evidence>
<dbReference type="InterPro" id="IPR036574">
    <property type="entry name" value="Scorpion_toxin-like_sf"/>
</dbReference>
<dbReference type="InterPro" id="IPR003614">
    <property type="entry name" value="Knottins"/>
</dbReference>
<comment type="caution">
    <text evidence="5">The sequence shown here is derived from an EMBL/GenBank/DDBJ whole genome shotgun (WGS) entry which is preliminary data.</text>
</comment>
<evidence type="ECO:0000259" key="4">
    <source>
        <dbReference type="Pfam" id="PF00304"/>
    </source>
</evidence>
<dbReference type="SUPFAM" id="SSF57095">
    <property type="entry name" value="Scorpion toxin-like"/>
    <property type="match status" value="1"/>
</dbReference>
<gene>
    <name evidence="5" type="ORF">EJB05_35327</name>
</gene>
<dbReference type="EMBL" id="RWGY01000029">
    <property type="protein sequence ID" value="TVU19190.1"/>
    <property type="molecule type" value="Genomic_DNA"/>
</dbReference>
<feature type="domain" description="Knottins-like" evidence="4">
    <location>
        <begin position="26"/>
        <end position="67"/>
    </location>
</feature>
<proteinExistence type="predicted"/>
<feature type="chain" id="PRO_5023809058" description="Knottins-like domain-containing protein" evidence="3">
    <location>
        <begin position="25"/>
        <end position="139"/>
    </location>
</feature>
<feature type="region of interest" description="Disordered" evidence="2">
    <location>
        <begin position="110"/>
        <end position="139"/>
    </location>
</feature>
<accession>A0A5J9U7R4</accession>
<name>A0A5J9U7R4_9POAL</name>